<dbReference type="InterPro" id="IPR052715">
    <property type="entry name" value="RAYT_transposase"/>
</dbReference>
<feature type="domain" description="Transposase IS200-like" evidence="1">
    <location>
        <begin position="14"/>
        <end position="128"/>
    </location>
</feature>
<dbReference type="SMART" id="SM01321">
    <property type="entry name" value="Y1_Tnp"/>
    <property type="match status" value="1"/>
</dbReference>
<dbReference type="OrthoDB" id="9791101at2"/>
<evidence type="ECO:0000313" key="2">
    <source>
        <dbReference type="EMBL" id="KIP96590.1"/>
    </source>
</evidence>
<organism evidence="2 3">
    <name type="scientific">Pseudomonas fulva</name>
    <dbReference type="NCBI Taxonomy" id="47880"/>
    <lineage>
        <taxon>Bacteria</taxon>
        <taxon>Pseudomonadati</taxon>
        <taxon>Pseudomonadota</taxon>
        <taxon>Gammaproteobacteria</taxon>
        <taxon>Pseudomonadales</taxon>
        <taxon>Pseudomonadaceae</taxon>
        <taxon>Pseudomonas</taxon>
    </lineage>
</organism>
<dbReference type="SUPFAM" id="SSF143422">
    <property type="entry name" value="Transposase IS200-like"/>
    <property type="match status" value="1"/>
</dbReference>
<proteinExistence type="predicted"/>
<dbReference type="GO" id="GO:0043565">
    <property type="term" value="F:sequence-specific DNA binding"/>
    <property type="evidence" value="ECO:0007669"/>
    <property type="project" value="TreeGrafter"/>
</dbReference>
<sequence>MPHSVSLRKGRISLTNQIYLLTATVENRQAIFADLAPARLLIRELHHAQASGLAESLAWVVMPDHLHWLVSLQQGSLSELMHRVKGRSALQVNSRLGRQGKRWQEGFHDRALRREEDILPTARYIAANPLRAGLVKRIGDYPFGDAVWL</sequence>
<dbReference type="GO" id="GO:0006313">
    <property type="term" value="P:DNA transposition"/>
    <property type="evidence" value="ECO:0007669"/>
    <property type="project" value="InterPro"/>
</dbReference>
<dbReference type="InterPro" id="IPR036515">
    <property type="entry name" value="Transposase_17_sf"/>
</dbReference>
<gene>
    <name evidence="2" type="ORF">RU08_20165</name>
</gene>
<dbReference type="NCBIfam" id="NF047646">
    <property type="entry name" value="REP_Tyr_transpos"/>
    <property type="match status" value="1"/>
</dbReference>
<dbReference type="AlphaFoldDB" id="A0A0D0KI96"/>
<dbReference type="PANTHER" id="PTHR36966:SF1">
    <property type="entry name" value="REP-ASSOCIATED TYROSINE TRANSPOSASE"/>
    <property type="match status" value="1"/>
</dbReference>
<dbReference type="EMBL" id="JXQW01000062">
    <property type="protein sequence ID" value="KIP96590.1"/>
    <property type="molecule type" value="Genomic_DNA"/>
</dbReference>
<evidence type="ECO:0000313" key="3">
    <source>
        <dbReference type="Proteomes" id="UP000032068"/>
    </source>
</evidence>
<dbReference type="Pfam" id="PF01797">
    <property type="entry name" value="Y1_Tnp"/>
    <property type="match status" value="1"/>
</dbReference>
<dbReference type="Proteomes" id="UP000032068">
    <property type="component" value="Unassembled WGS sequence"/>
</dbReference>
<dbReference type="GO" id="GO:0004803">
    <property type="term" value="F:transposase activity"/>
    <property type="evidence" value="ECO:0007669"/>
    <property type="project" value="InterPro"/>
</dbReference>
<comment type="caution">
    <text evidence="2">The sequence shown here is derived from an EMBL/GenBank/DDBJ whole genome shotgun (WGS) entry which is preliminary data.</text>
</comment>
<evidence type="ECO:0000259" key="1">
    <source>
        <dbReference type="SMART" id="SM01321"/>
    </source>
</evidence>
<dbReference type="RefSeq" id="WP_042555641.1">
    <property type="nucleotide sequence ID" value="NZ_JXQW01000062.1"/>
</dbReference>
<dbReference type="PANTHER" id="PTHR36966">
    <property type="entry name" value="REP-ASSOCIATED TYROSINE TRANSPOSASE"/>
    <property type="match status" value="1"/>
</dbReference>
<accession>A0A0D0KI96</accession>
<dbReference type="Gene3D" id="3.30.70.1290">
    <property type="entry name" value="Transposase IS200-like"/>
    <property type="match status" value="1"/>
</dbReference>
<reference evidence="2 3" key="1">
    <citation type="submission" date="2014-12" db="EMBL/GenBank/DDBJ databases">
        <title>16Stimator: statistical estimation of ribosomal gene copy numbers from draft genome assemblies.</title>
        <authorList>
            <person name="Perisin M.A."/>
            <person name="Vetter M."/>
            <person name="Gilbert J.A."/>
            <person name="Bergelson J."/>
        </authorList>
    </citation>
    <scope>NUCLEOTIDE SEQUENCE [LARGE SCALE GENOMIC DNA]</scope>
    <source>
        <strain evidence="2 3">MEJ086</strain>
    </source>
</reference>
<name>A0A0D0KI96_9PSED</name>
<protein>
    <submittedName>
        <fullName evidence="2">Transposase</fullName>
    </submittedName>
</protein>
<dbReference type="InterPro" id="IPR002686">
    <property type="entry name" value="Transposase_17"/>
</dbReference>